<comment type="caution">
    <text evidence="4">The sequence shown here is derived from an EMBL/GenBank/DDBJ whole genome shotgun (WGS) entry which is preliminary data.</text>
</comment>
<name>A0A9Q0FED4_9ROSI</name>
<reference evidence="4" key="2">
    <citation type="journal article" date="2023" name="Plants (Basel)">
        <title>Annotation of the Turnera subulata (Passifloraceae) Draft Genome Reveals the S-Locus Evolved after the Divergence of Turneroideae from Passifloroideae in a Stepwise Manner.</title>
        <authorList>
            <person name="Henning P.M."/>
            <person name="Roalson E.H."/>
            <person name="Mir W."/>
            <person name="McCubbin A.G."/>
            <person name="Shore J.S."/>
        </authorList>
    </citation>
    <scope>NUCLEOTIDE SEQUENCE</scope>
    <source>
        <strain evidence="4">F60SS</strain>
    </source>
</reference>
<feature type="region of interest" description="Disordered" evidence="2">
    <location>
        <begin position="303"/>
        <end position="323"/>
    </location>
</feature>
<dbReference type="Pfam" id="PF14111">
    <property type="entry name" value="DUF4283"/>
    <property type="match status" value="1"/>
</dbReference>
<keyword evidence="1" id="KW-0862">Zinc</keyword>
<feature type="domain" description="CCHC-type" evidence="3">
    <location>
        <begin position="209"/>
        <end position="222"/>
    </location>
</feature>
<sequence length="323" mass="36218">MVTDESFPAHDDYAGVYDEPTINFESEGESEPSEVGSVLVGKVISEVRRFSTKVVADSMTRAWNLSKPLLVNEVKENTFLFNIESESDLFRILASAPWSITGNHLCLKEWPANRVLNEVKFESLDFWVQVYGLPPHWMKRSKAVRMAGLFPEVLEYELPPDDSCLWGEFFRLRARIKIDEPLPTGFITKGVEDMAIHIDFKFEELADFCYYCGRIGHVEKDCASGNADKRVGRRGRHPAGYGPYLHATKSYGRWGIGRFLGRTDAKVKLDVPPQGARVLTVQGEVRLGNESGQVPTEFLNSEPLASKNATHVCPTDPSSDTPS</sequence>
<evidence type="ECO:0000313" key="5">
    <source>
        <dbReference type="Proteomes" id="UP001141552"/>
    </source>
</evidence>
<dbReference type="InterPro" id="IPR001878">
    <property type="entry name" value="Znf_CCHC"/>
</dbReference>
<dbReference type="AlphaFoldDB" id="A0A9Q0FED4"/>
<protein>
    <recommendedName>
        <fullName evidence="3">CCHC-type domain-containing protein</fullName>
    </recommendedName>
</protein>
<evidence type="ECO:0000313" key="4">
    <source>
        <dbReference type="EMBL" id="KAJ4829928.1"/>
    </source>
</evidence>
<accession>A0A9Q0FED4</accession>
<organism evidence="4 5">
    <name type="scientific">Turnera subulata</name>
    <dbReference type="NCBI Taxonomy" id="218843"/>
    <lineage>
        <taxon>Eukaryota</taxon>
        <taxon>Viridiplantae</taxon>
        <taxon>Streptophyta</taxon>
        <taxon>Embryophyta</taxon>
        <taxon>Tracheophyta</taxon>
        <taxon>Spermatophyta</taxon>
        <taxon>Magnoliopsida</taxon>
        <taxon>eudicotyledons</taxon>
        <taxon>Gunneridae</taxon>
        <taxon>Pentapetalae</taxon>
        <taxon>rosids</taxon>
        <taxon>fabids</taxon>
        <taxon>Malpighiales</taxon>
        <taxon>Passifloraceae</taxon>
        <taxon>Turnera</taxon>
    </lineage>
</organism>
<dbReference type="PANTHER" id="PTHR31286">
    <property type="entry name" value="GLYCINE-RICH CELL WALL STRUCTURAL PROTEIN 1.8-LIKE"/>
    <property type="match status" value="1"/>
</dbReference>
<dbReference type="Pfam" id="PF14392">
    <property type="entry name" value="zf-CCHC_4"/>
    <property type="match status" value="1"/>
</dbReference>
<dbReference type="GO" id="GO:0003676">
    <property type="term" value="F:nucleic acid binding"/>
    <property type="evidence" value="ECO:0007669"/>
    <property type="project" value="InterPro"/>
</dbReference>
<dbReference type="InterPro" id="IPR036875">
    <property type="entry name" value="Znf_CCHC_sf"/>
</dbReference>
<evidence type="ECO:0000256" key="2">
    <source>
        <dbReference type="SAM" id="MobiDB-lite"/>
    </source>
</evidence>
<dbReference type="SUPFAM" id="SSF57756">
    <property type="entry name" value="Retrovirus zinc finger-like domains"/>
    <property type="match status" value="1"/>
</dbReference>
<evidence type="ECO:0000259" key="3">
    <source>
        <dbReference type="PROSITE" id="PS50158"/>
    </source>
</evidence>
<keyword evidence="1" id="KW-0863">Zinc-finger</keyword>
<dbReference type="PANTHER" id="PTHR31286:SF178">
    <property type="entry name" value="DUF4283 DOMAIN-CONTAINING PROTEIN"/>
    <property type="match status" value="1"/>
</dbReference>
<dbReference type="InterPro" id="IPR025836">
    <property type="entry name" value="Zn_knuckle_CX2CX4HX4C"/>
</dbReference>
<reference evidence="4" key="1">
    <citation type="submission" date="2022-02" db="EMBL/GenBank/DDBJ databases">
        <authorList>
            <person name="Henning P.M."/>
            <person name="McCubbin A.G."/>
            <person name="Shore J.S."/>
        </authorList>
    </citation>
    <scope>NUCLEOTIDE SEQUENCE</scope>
    <source>
        <strain evidence="4">F60SS</strain>
        <tissue evidence="4">Leaves</tissue>
    </source>
</reference>
<dbReference type="EMBL" id="JAKUCV010005776">
    <property type="protein sequence ID" value="KAJ4829928.1"/>
    <property type="molecule type" value="Genomic_DNA"/>
</dbReference>
<proteinExistence type="predicted"/>
<dbReference type="OrthoDB" id="1939268at2759"/>
<dbReference type="InterPro" id="IPR040256">
    <property type="entry name" value="At4g02000-like"/>
</dbReference>
<evidence type="ECO:0000256" key="1">
    <source>
        <dbReference type="PROSITE-ProRule" id="PRU00047"/>
    </source>
</evidence>
<gene>
    <name evidence="4" type="ORF">Tsubulata_012125</name>
</gene>
<keyword evidence="5" id="KW-1185">Reference proteome</keyword>
<dbReference type="InterPro" id="IPR025558">
    <property type="entry name" value="DUF4283"/>
</dbReference>
<dbReference type="GO" id="GO:0008270">
    <property type="term" value="F:zinc ion binding"/>
    <property type="evidence" value="ECO:0007669"/>
    <property type="project" value="UniProtKB-KW"/>
</dbReference>
<dbReference type="PROSITE" id="PS50158">
    <property type="entry name" value="ZF_CCHC"/>
    <property type="match status" value="1"/>
</dbReference>
<keyword evidence="1" id="KW-0479">Metal-binding</keyword>
<dbReference type="Proteomes" id="UP001141552">
    <property type="component" value="Unassembled WGS sequence"/>
</dbReference>